<evidence type="ECO:0000313" key="1">
    <source>
        <dbReference type="EMBL" id="CAH9089558.1"/>
    </source>
</evidence>
<dbReference type="Proteomes" id="UP001152523">
    <property type="component" value="Unassembled WGS sequence"/>
</dbReference>
<organism evidence="1 2">
    <name type="scientific">Cuscuta epithymum</name>
    <dbReference type="NCBI Taxonomy" id="186058"/>
    <lineage>
        <taxon>Eukaryota</taxon>
        <taxon>Viridiplantae</taxon>
        <taxon>Streptophyta</taxon>
        <taxon>Embryophyta</taxon>
        <taxon>Tracheophyta</taxon>
        <taxon>Spermatophyta</taxon>
        <taxon>Magnoliopsida</taxon>
        <taxon>eudicotyledons</taxon>
        <taxon>Gunneridae</taxon>
        <taxon>Pentapetalae</taxon>
        <taxon>asterids</taxon>
        <taxon>lamiids</taxon>
        <taxon>Solanales</taxon>
        <taxon>Convolvulaceae</taxon>
        <taxon>Cuscuteae</taxon>
        <taxon>Cuscuta</taxon>
        <taxon>Cuscuta subgen. Cuscuta</taxon>
    </lineage>
</organism>
<proteinExistence type="predicted"/>
<reference evidence="1" key="1">
    <citation type="submission" date="2022-07" db="EMBL/GenBank/DDBJ databases">
        <authorList>
            <person name="Macas J."/>
            <person name="Novak P."/>
            <person name="Neumann P."/>
        </authorList>
    </citation>
    <scope>NUCLEOTIDE SEQUENCE</scope>
</reference>
<dbReference type="AlphaFoldDB" id="A0AAV0D014"/>
<dbReference type="EMBL" id="CAMAPF010000062">
    <property type="protein sequence ID" value="CAH9089558.1"/>
    <property type="molecule type" value="Genomic_DNA"/>
</dbReference>
<name>A0AAV0D014_9ASTE</name>
<comment type="caution">
    <text evidence="1">The sequence shown here is derived from an EMBL/GenBank/DDBJ whole genome shotgun (WGS) entry which is preliminary data.</text>
</comment>
<keyword evidence="2" id="KW-1185">Reference proteome</keyword>
<accession>A0AAV0D014</accession>
<protein>
    <submittedName>
        <fullName evidence="1">Uncharacterized protein</fullName>
    </submittedName>
</protein>
<sequence>MFISYNNESLTKQTPKLKVKSTMTLL</sequence>
<gene>
    <name evidence="1" type="ORF">CEPIT_LOCUS10890</name>
</gene>
<evidence type="ECO:0000313" key="2">
    <source>
        <dbReference type="Proteomes" id="UP001152523"/>
    </source>
</evidence>